<evidence type="ECO:0000256" key="1">
    <source>
        <dbReference type="ARBA" id="ARBA00022741"/>
    </source>
</evidence>
<evidence type="ECO:0000313" key="5">
    <source>
        <dbReference type="Proteomes" id="UP001386955"/>
    </source>
</evidence>
<dbReference type="InterPro" id="IPR027413">
    <property type="entry name" value="GROEL-like_equatorial_sf"/>
</dbReference>
<keyword evidence="5" id="KW-1185">Reference proteome</keyword>
<dbReference type="GO" id="GO:0140662">
    <property type="term" value="F:ATP-dependent protein folding chaperone"/>
    <property type="evidence" value="ECO:0007669"/>
    <property type="project" value="InterPro"/>
</dbReference>
<organism evidence="4 5">
    <name type="scientific">Psophocarpus tetragonolobus</name>
    <name type="common">Winged bean</name>
    <name type="synonym">Dolichos tetragonolobus</name>
    <dbReference type="NCBI Taxonomy" id="3891"/>
    <lineage>
        <taxon>Eukaryota</taxon>
        <taxon>Viridiplantae</taxon>
        <taxon>Streptophyta</taxon>
        <taxon>Embryophyta</taxon>
        <taxon>Tracheophyta</taxon>
        <taxon>Spermatophyta</taxon>
        <taxon>Magnoliopsida</taxon>
        <taxon>eudicotyledons</taxon>
        <taxon>Gunneridae</taxon>
        <taxon>Pentapetalae</taxon>
        <taxon>rosids</taxon>
        <taxon>fabids</taxon>
        <taxon>Fabales</taxon>
        <taxon>Fabaceae</taxon>
        <taxon>Papilionoideae</taxon>
        <taxon>50 kb inversion clade</taxon>
        <taxon>NPAAA clade</taxon>
        <taxon>indigoferoid/millettioid clade</taxon>
        <taxon>Phaseoleae</taxon>
        <taxon>Psophocarpus</taxon>
    </lineage>
</organism>
<dbReference type="Pfam" id="PF00118">
    <property type="entry name" value="Cpn60_TCP1"/>
    <property type="match status" value="1"/>
</dbReference>
<gene>
    <name evidence="4" type="ORF">VNO78_17110</name>
</gene>
<sequence>MKGAALRLKIERRKKVEENLFSATPSMGSPPSSPLDTVVGPTSEPFSVPETIKTASNCIITVLIVAITNHSDLSHWNKALCSSFTCRVDGRLILTGQKTHEMQRGPDVVSCCTLGFSMLSSDQSIYETILEAAFVLGIREIFGDILIPRQLCDNVGFDATDVLNKLRQKHALPFGWLAIFFEGAPYGVDIITGGIPDFFANFVWEPAIVKINAINVATEAS</sequence>
<keyword evidence="2" id="KW-0067">ATP-binding</keyword>
<evidence type="ECO:0000256" key="2">
    <source>
        <dbReference type="ARBA" id="ARBA00022840"/>
    </source>
</evidence>
<dbReference type="GO" id="GO:0005524">
    <property type="term" value="F:ATP binding"/>
    <property type="evidence" value="ECO:0007669"/>
    <property type="project" value="UniProtKB-KW"/>
</dbReference>
<dbReference type="PANTHER" id="PTHR11353">
    <property type="entry name" value="CHAPERONIN"/>
    <property type="match status" value="1"/>
</dbReference>
<dbReference type="SUPFAM" id="SSF48592">
    <property type="entry name" value="GroEL equatorial domain-like"/>
    <property type="match status" value="1"/>
</dbReference>
<protein>
    <submittedName>
        <fullName evidence="4">Uncharacterized protein</fullName>
    </submittedName>
</protein>
<evidence type="ECO:0000256" key="3">
    <source>
        <dbReference type="ARBA" id="ARBA00023186"/>
    </source>
</evidence>
<dbReference type="InterPro" id="IPR017998">
    <property type="entry name" value="Chaperone_TCP-1"/>
</dbReference>
<dbReference type="AlphaFoldDB" id="A0AAN9SIP8"/>
<accession>A0AAN9SIP8</accession>
<proteinExistence type="predicted"/>
<dbReference type="EMBL" id="JAYMYS010000004">
    <property type="protein sequence ID" value="KAK7396244.1"/>
    <property type="molecule type" value="Genomic_DNA"/>
</dbReference>
<dbReference type="Gene3D" id="1.10.560.10">
    <property type="entry name" value="GroEL-like equatorial domain"/>
    <property type="match status" value="1"/>
</dbReference>
<comment type="caution">
    <text evidence="4">The sequence shown here is derived from an EMBL/GenBank/DDBJ whole genome shotgun (WGS) entry which is preliminary data.</text>
</comment>
<keyword evidence="1" id="KW-0547">Nucleotide-binding</keyword>
<name>A0AAN9SIP8_PSOTE</name>
<dbReference type="Proteomes" id="UP001386955">
    <property type="component" value="Unassembled WGS sequence"/>
</dbReference>
<reference evidence="4 5" key="1">
    <citation type="submission" date="2024-01" db="EMBL/GenBank/DDBJ databases">
        <title>The genomes of 5 underutilized Papilionoideae crops provide insights into root nodulation and disease resistanc.</title>
        <authorList>
            <person name="Jiang F."/>
        </authorList>
    </citation>
    <scope>NUCLEOTIDE SEQUENCE [LARGE SCALE GENOMIC DNA]</scope>
    <source>
        <strain evidence="4">DUOXIRENSHENG_FW03</strain>
        <tissue evidence="4">Leaves</tissue>
    </source>
</reference>
<evidence type="ECO:0000313" key="4">
    <source>
        <dbReference type="EMBL" id="KAK7396244.1"/>
    </source>
</evidence>
<dbReference type="InterPro" id="IPR002423">
    <property type="entry name" value="Cpn60/GroEL/TCP-1"/>
</dbReference>
<keyword evidence="3" id="KW-0143">Chaperone</keyword>